<dbReference type="InterPro" id="IPR014044">
    <property type="entry name" value="CAP_dom"/>
</dbReference>
<evidence type="ECO:0000256" key="1">
    <source>
        <dbReference type="ARBA" id="ARBA00003143"/>
    </source>
</evidence>
<evidence type="ECO:0000313" key="6">
    <source>
        <dbReference type="Proteomes" id="UP000655225"/>
    </source>
</evidence>
<evidence type="ECO:0000256" key="3">
    <source>
        <dbReference type="SAM" id="SignalP"/>
    </source>
</evidence>
<dbReference type="InterPro" id="IPR018244">
    <property type="entry name" value="Allrgn_V5/Tpx1_CS"/>
</dbReference>
<feature type="chain" id="PRO_5032848054" description="SCP domain-containing protein" evidence="3">
    <location>
        <begin position="29"/>
        <end position="219"/>
    </location>
</feature>
<gene>
    <name evidence="5" type="ORF">HHK36_018328</name>
</gene>
<comment type="function">
    <text evidence="1">Probably involved in the defense reaction of plants against pathogens.</text>
</comment>
<dbReference type="FunFam" id="3.40.33.10:FF:000004">
    <property type="entry name" value="CAP, cysteine-rich secretory protein, antigen 5"/>
    <property type="match status" value="1"/>
</dbReference>
<dbReference type="AlphaFoldDB" id="A0A834Z195"/>
<proteinExistence type="predicted"/>
<dbReference type="Proteomes" id="UP000655225">
    <property type="component" value="Unassembled WGS sequence"/>
</dbReference>
<dbReference type="OMA" id="VCEYDPR"/>
<dbReference type="SMART" id="SM00198">
    <property type="entry name" value="SCP"/>
    <property type="match status" value="1"/>
</dbReference>
<dbReference type="PRINTS" id="PR00837">
    <property type="entry name" value="V5TPXLIKE"/>
</dbReference>
<dbReference type="PROSITE" id="PS01009">
    <property type="entry name" value="CRISP_1"/>
    <property type="match status" value="1"/>
</dbReference>
<sequence>MARPRSKLRILIPLIISTFLLLLLLTVAEPEQEQEQQGSTTELSINPKGSNGKIDIDMTLHQVKPHRIRTGRFHAREFLIAHNKVRLHFREPPFVWDKGLAHYARRFAAKRAKDCKMIHSFGPYGENIFWGGLNHWTPTDVVRSWVREHRFYNRAANGCTQGRLCGHYTQIVWKESVRLGCARVQCNNGGIFAICSYDPPGNYINENPFTGPPPRPQTP</sequence>
<keyword evidence="6" id="KW-1185">Reference proteome</keyword>
<dbReference type="Gene3D" id="3.40.33.10">
    <property type="entry name" value="CAP"/>
    <property type="match status" value="1"/>
</dbReference>
<dbReference type="EMBL" id="JABCRI010000012">
    <property type="protein sequence ID" value="KAF8396701.1"/>
    <property type="molecule type" value="Genomic_DNA"/>
</dbReference>
<protein>
    <recommendedName>
        <fullName evidence="4">SCP domain-containing protein</fullName>
    </recommendedName>
</protein>
<dbReference type="PRINTS" id="PR00838">
    <property type="entry name" value="V5ALLERGEN"/>
</dbReference>
<evidence type="ECO:0000313" key="5">
    <source>
        <dbReference type="EMBL" id="KAF8396701.1"/>
    </source>
</evidence>
<keyword evidence="2" id="KW-0568">Pathogenesis-related protein</keyword>
<dbReference type="OrthoDB" id="337038at2759"/>
<keyword evidence="2" id="KW-0611">Plant defense</keyword>
<dbReference type="GO" id="GO:0005576">
    <property type="term" value="C:extracellular region"/>
    <property type="evidence" value="ECO:0007669"/>
    <property type="project" value="InterPro"/>
</dbReference>
<evidence type="ECO:0000259" key="4">
    <source>
        <dbReference type="SMART" id="SM00198"/>
    </source>
</evidence>
<name>A0A834Z195_TETSI</name>
<dbReference type="InterPro" id="IPR035940">
    <property type="entry name" value="CAP_sf"/>
</dbReference>
<dbReference type="CDD" id="cd05381">
    <property type="entry name" value="CAP_PR-1"/>
    <property type="match status" value="1"/>
</dbReference>
<dbReference type="SUPFAM" id="SSF55797">
    <property type="entry name" value="PR-1-like"/>
    <property type="match status" value="1"/>
</dbReference>
<dbReference type="InterPro" id="IPR002413">
    <property type="entry name" value="V5_allergen-like"/>
</dbReference>
<organism evidence="5 6">
    <name type="scientific">Tetracentron sinense</name>
    <name type="common">Spur-leaf</name>
    <dbReference type="NCBI Taxonomy" id="13715"/>
    <lineage>
        <taxon>Eukaryota</taxon>
        <taxon>Viridiplantae</taxon>
        <taxon>Streptophyta</taxon>
        <taxon>Embryophyta</taxon>
        <taxon>Tracheophyta</taxon>
        <taxon>Spermatophyta</taxon>
        <taxon>Magnoliopsida</taxon>
        <taxon>Trochodendrales</taxon>
        <taxon>Trochodendraceae</taxon>
        <taxon>Tetracentron</taxon>
    </lineage>
</organism>
<feature type="signal peptide" evidence="3">
    <location>
        <begin position="1"/>
        <end position="28"/>
    </location>
</feature>
<dbReference type="Pfam" id="PF00188">
    <property type="entry name" value="CAP"/>
    <property type="match status" value="1"/>
</dbReference>
<feature type="domain" description="SCP" evidence="4">
    <location>
        <begin position="73"/>
        <end position="205"/>
    </location>
</feature>
<evidence type="ECO:0000256" key="2">
    <source>
        <dbReference type="ARBA" id="ARBA00023265"/>
    </source>
</evidence>
<comment type="caution">
    <text evidence="5">The sequence shown here is derived from an EMBL/GenBank/DDBJ whole genome shotgun (WGS) entry which is preliminary data.</text>
</comment>
<keyword evidence="3" id="KW-0732">Signal</keyword>
<dbReference type="PANTHER" id="PTHR10334">
    <property type="entry name" value="CYSTEINE-RICH SECRETORY PROTEIN-RELATED"/>
    <property type="match status" value="1"/>
</dbReference>
<reference evidence="5 6" key="1">
    <citation type="submission" date="2020-04" db="EMBL/GenBank/DDBJ databases">
        <title>Plant Genome Project.</title>
        <authorList>
            <person name="Zhang R.-G."/>
        </authorList>
    </citation>
    <scope>NUCLEOTIDE SEQUENCE [LARGE SCALE GENOMIC DNA]</scope>
    <source>
        <strain evidence="5">YNK0</strain>
        <tissue evidence="5">Leaf</tissue>
    </source>
</reference>
<accession>A0A834Z195</accession>
<dbReference type="InterPro" id="IPR001283">
    <property type="entry name" value="CRISP-related"/>
</dbReference>